<feature type="chain" id="PRO_5008044715" description="Bulb-type lectin domain-containing protein" evidence="3">
    <location>
        <begin position="24"/>
        <end position="437"/>
    </location>
</feature>
<accession>A0A175YLW6</accession>
<evidence type="ECO:0000313" key="7">
    <source>
        <dbReference type="EMBL" id="WOH11937.1"/>
    </source>
</evidence>
<evidence type="ECO:0000259" key="5">
    <source>
        <dbReference type="PROSITE" id="PS50948"/>
    </source>
</evidence>
<gene>
    <name evidence="6" type="ORF">DCAR_027999</name>
    <name evidence="7" type="ORF">DCAR_0831433</name>
</gene>
<dbReference type="EMBL" id="LNRQ01000008">
    <property type="protein sequence ID" value="KZM84579.1"/>
    <property type="molecule type" value="Genomic_DNA"/>
</dbReference>
<evidence type="ECO:0000256" key="1">
    <source>
        <dbReference type="ARBA" id="ARBA00022729"/>
    </source>
</evidence>
<dbReference type="PANTHER" id="PTHR47976">
    <property type="entry name" value="G-TYPE LECTIN S-RECEPTOR-LIKE SERINE/THREONINE-PROTEIN KINASE SD2-5"/>
    <property type="match status" value="1"/>
</dbReference>
<dbReference type="EMBL" id="CP093350">
    <property type="protein sequence ID" value="WOH11937.1"/>
    <property type="molecule type" value="Genomic_DNA"/>
</dbReference>
<dbReference type="InterPro" id="IPR003609">
    <property type="entry name" value="Pan_app"/>
</dbReference>
<dbReference type="InterPro" id="IPR036426">
    <property type="entry name" value="Bulb-type_lectin_dom_sf"/>
</dbReference>
<dbReference type="InterPro" id="IPR051343">
    <property type="entry name" value="G-type_lectin_kinases/EP1-like"/>
</dbReference>
<dbReference type="InterPro" id="IPR035446">
    <property type="entry name" value="SLSG/EP1"/>
</dbReference>
<sequence>MHSSYSLPVFLTIFLATILTGQAVVPLDKRFSYVNSGPLGEFSVEFGDYRPSNIATFPFMLCFQNATPDAFTLSLRMGNRHDESKMLWVWTANRGKPVHENATLAFGADGNLVLTDADGSIAWQTGSANKGVVGWELLDIGNLVLYDAKGAYIWQSFDHPSDTLLIGQGLHLNGATKLVSRLSYTEDADGPYTLVMEQRHLAMYYKSQNAANPLLYYKYDEFGDGKGVLADAVFDVNGDAFYTNELFLLYDMKNSPASGTRLLARPKYNSTYSMLRLDIDGNFRIYTYYPIVDWGAWEVTYKVLNSEDDVESTSECRLPKRCGALGVCEDNQCVACPTAAGLLGWSKSCAPPVLPPCKGSRANVDYYKVVGVEHFLNGYTEGGRMKIGDCREKCNKDCKCSGFFYREESSKCLLVPELGTLIKVSNPSHVGYIKMSK</sequence>
<dbReference type="CDD" id="cd00028">
    <property type="entry name" value="B_lectin"/>
    <property type="match status" value="1"/>
</dbReference>
<proteinExistence type="predicted"/>
<keyword evidence="2" id="KW-0325">Glycoprotein</keyword>
<reference evidence="6" key="1">
    <citation type="journal article" date="2016" name="Nat. Genet.">
        <title>A high-quality carrot genome assembly provides new insights into carotenoid accumulation and asterid genome evolution.</title>
        <authorList>
            <person name="Iorizzo M."/>
            <person name="Ellison S."/>
            <person name="Senalik D."/>
            <person name="Zeng P."/>
            <person name="Satapoomin P."/>
            <person name="Huang J."/>
            <person name="Bowman M."/>
            <person name="Iovene M."/>
            <person name="Sanseverino W."/>
            <person name="Cavagnaro P."/>
            <person name="Yildiz M."/>
            <person name="Macko-Podgorni A."/>
            <person name="Moranska E."/>
            <person name="Grzebelus E."/>
            <person name="Grzebelus D."/>
            <person name="Ashrafi H."/>
            <person name="Zheng Z."/>
            <person name="Cheng S."/>
            <person name="Spooner D."/>
            <person name="Van Deynze A."/>
            <person name="Simon P."/>
        </authorList>
    </citation>
    <scope>NUCLEOTIDE SEQUENCE [LARGE SCALE GENOMIC DNA]</scope>
    <source>
        <tissue evidence="6">Leaf</tissue>
    </source>
</reference>
<dbReference type="AlphaFoldDB" id="A0A175YLW6"/>
<feature type="signal peptide" evidence="3">
    <location>
        <begin position="1"/>
        <end position="23"/>
    </location>
</feature>
<dbReference type="STRING" id="79200.A0A175YLW6"/>
<evidence type="ECO:0000259" key="4">
    <source>
        <dbReference type="PROSITE" id="PS50927"/>
    </source>
</evidence>
<feature type="domain" description="Bulb-type lectin" evidence="4">
    <location>
        <begin position="35"/>
        <end position="158"/>
    </location>
</feature>
<protein>
    <recommendedName>
        <fullName evidence="9">Bulb-type lectin domain-containing protein</fullName>
    </recommendedName>
</protein>
<dbReference type="PANTHER" id="PTHR47976:SF115">
    <property type="entry name" value="RECEPTOR-LIKE SERINE_THREONINE-PROTEIN KINASE"/>
    <property type="match status" value="1"/>
</dbReference>
<keyword evidence="1 3" id="KW-0732">Signal</keyword>
<reference evidence="7" key="2">
    <citation type="submission" date="2022-03" db="EMBL/GenBank/DDBJ databases">
        <title>Draft title - Genomic analysis of global carrot germplasm unveils the trajectory of domestication and the origin of high carotenoid orange carrot.</title>
        <authorList>
            <person name="Iorizzo M."/>
            <person name="Ellison S."/>
            <person name="Senalik D."/>
            <person name="Macko-Podgorni A."/>
            <person name="Grzebelus D."/>
            <person name="Bostan H."/>
            <person name="Rolling W."/>
            <person name="Curaba J."/>
            <person name="Simon P."/>
        </authorList>
    </citation>
    <scope>NUCLEOTIDE SEQUENCE</scope>
    <source>
        <tissue evidence="7">Leaf</tissue>
    </source>
</reference>
<evidence type="ECO:0000313" key="6">
    <source>
        <dbReference type="EMBL" id="KZM84579.1"/>
    </source>
</evidence>
<evidence type="ECO:0000256" key="2">
    <source>
        <dbReference type="ARBA" id="ARBA00023180"/>
    </source>
</evidence>
<dbReference type="Gramene" id="KZM84579">
    <property type="protein sequence ID" value="KZM84579"/>
    <property type="gene ID" value="DCAR_027999"/>
</dbReference>
<dbReference type="SUPFAM" id="SSF51110">
    <property type="entry name" value="alpha-D-mannose-specific plant lectins"/>
    <property type="match status" value="1"/>
</dbReference>
<dbReference type="SMART" id="SM00108">
    <property type="entry name" value="B_lectin"/>
    <property type="match status" value="1"/>
</dbReference>
<dbReference type="InterPro" id="IPR001480">
    <property type="entry name" value="Bulb-type_lectin_dom"/>
</dbReference>
<dbReference type="Pfam" id="PF01453">
    <property type="entry name" value="B_lectin"/>
    <property type="match status" value="1"/>
</dbReference>
<dbReference type="PROSITE" id="PS50927">
    <property type="entry name" value="BULB_LECTIN"/>
    <property type="match status" value="1"/>
</dbReference>
<evidence type="ECO:0000313" key="8">
    <source>
        <dbReference type="Proteomes" id="UP000077755"/>
    </source>
</evidence>
<keyword evidence="8" id="KW-1185">Reference proteome</keyword>
<dbReference type="SUPFAM" id="SSF57414">
    <property type="entry name" value="Hairpin loop containing domain-like"/>
    <property type="match status" value="1"/>
</dbReference>
<organism evidence="6">
    <name type="scientific">Daucus carota subsp. sativus</name>
    <name type="common">Carrot</name>
    <dbReference type="NCBI Taxonomy" id="79200"/>
    <lineage>
        <taxon>Eukaryota</taxon>
        <taxon>Viridiplantae</taxon>
        <taxon>Streptophyta</taxon>
        <taxon>Embryophyta</taxon>
        <taxon>Tracheophyta</taxon>
        <taxon>Spermatophyta</taxon>
        <taxon>Magnoliopsida</taxon>
        <taxon>eudicotyledons</taxon>
        <taxon>Gunneridae</taxon>
        <taxon>Pentapetalae</taxon>
        <taxon>asterids</taxon>
        <taxon>campanulids</taxon>
        <taxon>Apiales</taxon>
        <taxon>Apiaceae</taxon>
        <taxon>Apioideae</taxon>
        <taxon>Scandiceae</taxon>
        <taxon>Daucinae</taxon>
        <taxon>Daucus</taxon>
        <taxon>Daucus sect. Daucus</taxon>
    </lineage>
</organism>
<name>A0A175YLW6_DAUCS</name>
<dbReference type="PROSITE" id="PS50948">
    <property type="entry name" value="PAN"/>
    <property type="match status" value="1"/>
</dbReference>
<dbReference type="PIRSF" id="PIRSF002686">
    <property type="entry name" value="SLG"/>
    <property type="match status" value="1"/>
</dbReference>
<dbReference type="Gene3D" id="2.90.10.10">
    <property type="entry name" value="Bulb-type lectin domain"/>
    <property type="match status" value="1"/>
</dbReference>
<evidence type="ECO:0008006" key="9">
    <source>
        <dbReference type="Google" id="ProtNLM"/>
    </source>
</evidence>
<dbReference type="Proteomes" id="UP000077755">
    <property type="component" value="Chromosome 8"/>
</dbReference>
<dbReference type="OrthoDB" id="1884773at2759"/>
<evidence type="ECO:0000256" key="3">
    <source>
        <dbReference type="SAM" id="SignalP"/>
    </source>
</evidence>
<dbReference type="OMA" id="PEFPYKH"/>
<feature type="domain" description="Apple" evidence="5">
    <location>
        <begin position="357"/>
        <end position="437"/>
    </location>
</feature>
<dbReference type="KEGG" id="dcr:108199168"/>